<reference evidence="2" key="1">
    <citation type="journal article" date="2024" name="Front. Bioeng. Biotechnol.">
        <title>Genome-scale model development and genomic sequencing of the oleaginous clade Lipomyces.</title>
        <authorList>
            <person name="Czajka J.J."/>
            <person name="Han Y."/>
            <person name="Kim J."/>
            <person name="Mondo S.J."/>
            <person name="Hofstad B.A."/>
            <person name="Robles A."/>
            <person name="Haridas S."/>
            <person name="Riley R."/>
            <person name="LaButti K."/>
            <person name="Pangilinan J."/>
            <person name="Andreopoulos W."/>
            <person name="Lipzen A."/>
            <person name="Yan J."/>
            <person name="Wang M."/>
            <person name="Ng V."/>
            <person name="Grigoriev I.V."/>
            <person name="Spatafora J.W."/>
            <person name="Magnuson J.K."/>
            <person name="Baker S.E."/>
            <person name="Pomraning K.R."/>
        </authorList>
    </citation>
    <scope>NUCLEOTIDE SEQUENCE [LARGE SCALE GENOMIC DNA]</scope>
    <source>
        <strain evidence="2">CBS 7786</strain>
    </source>
</reference>
<evidence type="ECO:0000313" key="1">
    <source>
        <dbReference type="EMBL" id="KAK9237689.1"/>
    </source>
</evidence>
<gene>
    <name evidence="1" type="ORF">V1525DRAFT_403089</name>
</gene>
<accession>A0ACC3T2Q2</accession>
<name>A0ACC3T2Q2_LIPKO</name>
<organism evidence="1 2">
    <name type="scientific">Lipomyces kononenkoae</name>
    <name type="common">Yeast</name>
    <dbReference type="NCBI Taxonomy" id="34357"/>
    <lineage>
        <taxon>Eukaryota</taxon>
        <taxon>Fungi</taxon>
        <taxon>Dikarya</taxon>
        <taxon>Ascomycota</taxon>
        <taxon>Saccharomycotina</taxon>
        <taxon>Lipomycetes</taxon>
        <taxon>Lipomycetales</taxon>
        <taxon>Lipomycetaceae</taxon>
        <taxon>Lipomyces</taxon>
    </lineage>
</organism>
<comment type="caution">
    <text evidence="1">The sequence shown here is derived from an EMBL/GenBank/DDBJ whole genome shotgun (WGS) entry which is preliminary data.</text>
</comment>
<protein>
    <submittedName>
        <fullName evidence="1">Aliphatic nitrilase</fullName>
    </submittedName>
</protein>
<proteinExistence type="predicted"/>
<keyword evidence="2" id="KW-1185">Reference proteome</keyword>
<dbReference type="Proteomes" id="UP001433508">
    <property type="component" value="Unassembled WGS sequence"/>
</dbReference>
<evidence type="ECO:0000313" key="2">
    <source>
        <dbReference type="Proteomes" id="UP001433508"/>
    </source>
</evidence>
<sequence length="400" mass="44091">MARPEHMWLKDDVVDQIDPASFKDSNDNGFGDHSLPREITRKSVTRVAACHVAPVFLSARRTAEKAVSLIYEAAKNGANVVVFPETYIPAFPIWSALRSPAENHDFFKKMVKESIYADGEEIQAIRSAARATKAIVSIGISERASFSAATLYNSNLLIAEDGEIMVHHRKLMPTFFEKLTWAPGDGHGLQVAETQHGKIGNLICGENTNPLARYSLMAQGEQIHISTWPSVWPTRVLARMTSSENEEAPLPVPIAGRGTNYDNVAANRTRAAAHCFEAKCFGVLCSSFLDQHAIETIAANSYAPDVVSESLQLSPRGVTMFLDPTGAPFPSFIVTPQSGEHESKDFLQTEEGVLYADMDLDDCIEGKQYHDVVGGYQKLDVFQLMVNRSRREPAVFSDDV</sequence>
<dbReference type="EMBL" id="MU971365">
    <property type="protein sequence ID" value="KAK9237689.1"/>
    <property type="molecule type" value="Genomic_DNA"/>
</dbReference>